<dbReference type="GO" id="GO:0015031">
    <property type="term" value="P:protein transport"/>
    <property type="evidence" value="ECO:0007669"/>
    <property type="project" value="UniProtKB-KW"/>
</dbReference>
<dbReference type="EMBL" id="MCGO01000019">
    <property type="protein sequence ID" value="ORY45743.1"/>
    <property type="molecule type" value="Genomic_DNA"/>
</dbReference>
<comment type="caution">
    <text evidence="10">The sequence shown here is derived from an EMBL/GenBank/DDBJ whole genome shotgun (WGS) entry which is preliminary data.</text>
</comment>
<evidence type="ECO:0000256" key="5">
    <source>
        <dbReference type="ARBA" id="ARBA00022856"/>
    </source>
</evidence>
<name>A0A1Y2CFA1_9FUNG</name>
<feature type="transmembrane region" description="Helical" evidence="9">
    <location>
        <begin position="186"/>
        <end position="206"/>
    </location>
</feature>
<evidence type="ECO:0000313" key="11">
    <source>
        <dbReference type="Proteomes" id="UP000193642"/>
    </source>
</evidence>
<keyword evidence="3" id="KW-0813">Transport</keyword>
<dbReference type="GO" id="GO:0016020">
    <property type="term" value="C:membrane"/>
    <property type="evidence" value="ECO:0007669"/>
    <property type="project" value="UniProtKB-SubCell"/>
</dbReference>
<dbReference type="InterPro" id="IPR004813">
    <property type="entry name" value="OPT"/>
</dbReference>
<feature type="transmembrane region" description="Helical" evidence="9">
    <location>
        <begin position="317"/>
        <end position="337"/>
    </location>
</feature>
<dbReference type="OrthoDB" id="9986677at2759"/>
<dbReference type="Pfam" id="PF03169">
    <property type="entry name" value="OPT"/>
    <property type="match status" value="1"/>
</dbReference>
<feature type="transmembrane region" description="Helical" evidence="9">
    <location>
        <begin position="507"/>
        <end position="526"/>
    </location>
</feature>
<keyword evidence="7 9" id="KW-1133">Transmembrane helix</keyword>
<evidence type="ECO:0000256" key="2">
    <source>
        <dbReference type="ARBA" id="ARBA00008807"/>
    </source>
</evidence>
<keyword evidence="11" id="KW-1185">Reference proteome</keyword>
<dbReference type="InterPro" id="IPR004648">
    <property type="entry name" value="Oligpept_transpt"/>
</dbReference>
<accession>A0A1Y2CFA1</accession>
<protein>
    <submittedName>
        <fullName evidence="10">OPT superfamily oligopeptide transporter</fullName>
    </submittedName>
</protein>
<feature type="transmembrane region" description="Helical" evidence="9">
    <location>
        <begin position="375"/>
        <end position="395"/>
    </location>
</feature>
<dbReference type="GO" id="GO:0035673">
    <property type="term" value="F:oligopeptide transmembrane transporter activity"/>
    <property type="evidence" value="ECO:0007669"/>
    <property type="project" value="InterPro"/>
</dbReference>
<feature type="transmembrane region" description="Helical" evidence="9">
    <location>
        <begin position="463"/>
        <end position="487"/>
    </location>
</feature>
<keyword evidence="6" id="KW-0653">Protein transport</keyword>
<dbReference type="PANTHER" id="PTHR22601">
    <property type="entry name" value="ISP4 LIKE PROTEIN"/>
    <property type="match status" value="1"/>
</dbReference>
<feature type="transmembrane region" description="Helical" evidence="9">
    <location>
        <begin position="401"/>
        <end position="425"/>
    </location>
</feature>
<feature type="transmembrane region" description="Helical" evidence="9">
    <location>
        <begin position="218"/>
        <end position="240"/>
    </location>
</feature>
<evidence type="ECO:0000256" key="8">
    <source>
        <dbReference type="ARBA" id="ARBA00023136"/>
    </source>
</evidence>
<feature type="transmembrane region" description="Helical" evidence="9">
    <location>
        <begin position="533"/>
        <end position="551"/>
    </location>
</feature>
<feature type="transmembrane region" description="Helical" evidence="9">
    <location>
        <begin position="73"/>
        <end position="92"/>
    </location>
</feature>
<gene>
    <name evidence="10" type="ORF">BCR33DRAFT_784476</name>
</gene>
<dbReference type="Proteomes" id="UP000193642">
    <property type="component" value="Unassembled WGS sequence"/>
</dbReference>
<evidence type="ECO:0000256" key="6">
    <source>
        <dbReference type="ARBA" id="ARBA00022927"/>
    </source>
</evidence>
<evidence type="ECO:0000256" key="9">
    <source>
        <dbReference type="SAM" id="Phobius"/>
    </source>
</evidence>
<reference evidence="10 11" key="1">
    <citation type="submission" date="2016-07" db="EMBL/GenBank/DDBJ databases">
        <title>Pervasive Adenine N6-methylation of Active Genes in Fungi.</title>
        <authorList>
            <consortium name="DOE Joint Genome Institute"/>
            <person name="Mondo S.J."/>
            <person name="Dannebaum R.O."/>
            <person name="Kuo R.C."/>
            <person name="Labutti K."/>
            <person name="Haridas S."/>
            <person name="Kuo A."/>
            <person name="Salamov A."/>
            <person name="Ahrendt S.R."/>
            <person name="Lipzen A."/>
            <person name="Sullivan W."/>
            <person name="Andreopoulos W.B."/>
            <person name="Clum A."/>
            <person name="Lindquist E."/>
            <person name="Daum C."/>
            <person name="Ramamoorthy G.K."/>
            <person name="Gryganskyi A."/>
            <person name="Culley D."/>
            <person name="Magnuson J.K."/>
            <person name="James T.Y."/>
            <person name="O'Malley M.A."/>
            <person name="Stajich J.E."/>
            <person name="Spatafora J.W."/>
            <person name="Visel A."/>
            <person name="Grigoriev I.V."/>
        </authorList>
    </citation>
    <scope>NUCLEOTIDE SEQUENCE [LARGE SCALE GENOMIC DNA]</scope>
    <source>
        <strain evidence="10 11">JEL800</strain>
    </source>
</reference>
<evidence type="ECO:0000256" key="4">
    <source>
        <dbReference type="ARBA" id="ARBA00022692"/>
    </source>
</evidence>
<evidence type="ECO:0000313" key="10">
    <source>
        <dbReference type="EMBL" id="ORY45743.1"/>
    </source>
</evidence>
<comment type="similarity">
    <text evidence="2">Belongs to the oligopeptide OPT transporter family.</text>
</comment>
<feature type="transmembrane region" description="Helical" evidence="9">
    <location>
        <begin position="603"/>
        <end position="628"/>
    </location>
</feature>
<proteinExistence type="inferred from homology"/>
<dbReference type="AlphaFoldDB" id="A0A1Y2CFA1"/>
<evidence type="ECO:0000256" key="3">
    <source>
        <dbReference type="ARBA" id="ARBA00022448"/>
    </source>
</evidence>
<feature type="transmembrane region" description="Helical" evidence="9">
    <location>
        <begin position="141"/>
        <end position="166"/>
    </location>
</feature>
<keyword evidence="8 9" id="KW-0472">Membrane</keyword>
<evidence type="ECO:0000256" key="7">
    <source>
        <dbReference type="ARBA" id="ARBA00022989"/>
    </source>
</evidence>
<sequence length="681" mass="75270">MAQPPPPDKHESEVDVAIADEFVDDVKDILDHMCILYEGTRACLHHECDTTAPYGIDNVISQVYPKLMGNTDITYAQALGFVLVTQFLGYGFSGLTRRFLVKPTAMWWPSNLTTIALFSSFHKAETGAIAGDKWKMSRTMFFWIAFAGMFVYEWIPGFFAPVLQAVSFGCLFAGRGSGPSGVLSRYNAIAGSALNGVGFLGLTFDWTNIGGINFAQPFYANLCNTLGNILFLWIATPLMYNADTFGINEKLRLGGYQGSLNPIINSAGLFVGAAKGIKPQGSKIRPNFFYNVSDNYNLNVTAYNGVAPVHITSTFTLSYASSFLTVTAALVHVGLWYGKDIYRQTMNALRQVRDEVDALDKHVKMMESYPEVPDWMYLIFMAICTAGGLLVSLLTPFGMPWWGIFFNLFLVSLFVVPYGSIYAITGQTIAVMAFKSWGTNNLIQALNLSGDLKLGQYLHVPPYAMVGAQMLGTFLNAVVATSAAWFMMFNTNSLLGGTGWGYNNYQVFYAAGGIWGAMVLNASLVLGQSTKTSCGACFLIGAVSPVLPWLGNKFIIRSRYWHYMNFAIFYQSKVTKSSHCPIRHLFIGQIIIYNYFKEFYQKYLYVMGAAFDASAGIVTLIISVMGLLGTNFTSWHALNPNTDNVPLDYYCYPGATYNDWDCSYYLAQDITELADGTPCVA</sequence>
<organism evidence="10 11">
    <name type="scientific">Rhizoclosmatium globosum</name>
    <dbReference type="NCBI Taxonomy" id="329046"/>
    <lineage>
        <taxon>Eukaryota</taxon>
        <taxon>Fungi</taxon>
        <taxon>Fungi incertae sedis</taxon>
        <taxon>Chytridiomycota</taxon>
        <taxon>Chytridiomycota incertae sedis</taxon>
        <taxon>Chytridiomycetes</taxon>
        <taxon>Chytridiales</taxon>
        <taxon>Chytriomycetaceae</taxon>
        <taxon>Rhizoclosmatium</taxon>
    </lineage>
</organism>
<keyword evidence="4 9" id="KW-0812">Transmembrane</keyword>
<evidence type="ECO:0000256" key="1">
    <source>
        <dbReference type="ARBA" id="ARBA00004141"/>
    </source>
</evidence>
<comment type="subcellular location">
    <subcellularLocation>
        <location evidence="1">Membrane</location>
        <topology evidence="1">Multi-pass membrane protein</topology>
    </subcellularLocation>
</comment>
<keyword evidence="5" id="KW-0571">Peptide transport</keyword>